<dbReference type="GO" id="GO:0032259">
    <property type="term" value="P:methylation"/>
    <property type="evidence" value="ECO:0007669"/>
    <property type="project" value="UniProtKB-KW"/>
</dbReference>
<dbReference type="InterPro" id="IPR041698">
    <property type="entry name" value="Methyltransf_25"/>
</dbReference>
<dbReference type="PANTHER" id="PTHR16458:SF2">
    <property type="entry name" value="GLYCINE N-METHYLTRANSFERASE"/>
    <property type="match status" value="1"/>
</dbReference>
<evidence type="ECO:0000313" key="5">
    <source>
        <dbReference type="EMBL" id="MEY6434226.1"/>
    </source>
</evidence>
<dbReference type="InterPro" id="IPR029063">
    <property type="entry name" value="SAM-dependent_MTases_sf"/>
</dbReference>
<evidence type="ECO:0000256" key="1">
    <source>
        <dbReference type="ARBA" id="ARBA00022603"/>
    </source>
</evidence>
<gene>
    <name evidence="5" type="ORF">ABC977_17660</name>
</gene>
<dbReference type="Proteomes" id="UP001564408">
    <property type="component" value="Unassembled WGS sequence"/>
</dbReference>
<dbReference type="Pfam" id="PF13649">
    <property type="entry name" value="Methyltransf_25"/>
    <property type="match status" value="1"/>
</dbReference>
<evidence type="ECO:0000313" key="6">
    <source>
        <dbReference type="Proteomes" id="UP001564408"/>
    </source>
</evidence>
<dbReference type="PROSITE" id="PS51600">
    <property type="entry name" value="SAM_GNMT"/>
    <property type="match status" value="1"/>
</dbReference>
<dbReference type="PANTHER" id="PTHR16458">
    <property type="entry name" value="GLYCINE N-METHYLTRANSFERASE"/>
    <property type="match status" value="1"/>
</dbReference>
<dbReference type="EC" id="2.1.1.-" evidence="5"/>
<keyword evidence="2 5" id="KW-0808">Transferase</keyword>
<evidence type="ECO:0000256" key="2">
    <source>
        <dbReference type="ARBA" id="ARBA00022679"/>
    </source>
</evidence>
<dbReference type="Gene3D" id="3.30.46.10">
    <property type="entry name" value="Glycine N-methyltransferase, chain A, domain 1"/>
    <property type="match status" value="1"/>
</dbReference>
<protein>
    <submittedName>
        <fullName evidence="5">Class I SAM-dependent methyltransferase</fullName>
        <ecNumber evidence="5">2.1.1.-</ecNumber>
    </submittedName>
</protein>
<accession>A0ABV4BI65</accession>
<dbReference type="CDD" id="cd02440">
    <property type="entry name" value="AdoMet_MTases"/>
    <property type="match status" value="1"/>
</dbReference>
<dbReference type="EMBL" id="JBDKXB010000051">
    <property type="protein sequence ID" value="MEY6434226.1"/>
    <property type="molecule type" value="Genomic_DNA"/>
</dbReference>
<keyword evidence="6" id="KW-1185">Reference proteome</keyword>
<proteinExistence type="predicted"/>
<dbReference type="InterPro" id="IPR014369">
    <property type="entry name" value="Gly/Sar_N_MeTrfase"/>
</dbReference>
<keyword evidence="3" id="KW-0949">S-adenosyl-L-methionine</keyword>
<reference evidence="5 6" key="1">
    <citation type="submission" date="2024-05" db="EMBL/GenBank/DDBJ databases">
        <title>Genome Sequence and Characterization of the New Strain Purple Sulfur Bacterium of Genus Thioalkalicoccus.</title>
        <authorList>
            <person name="Bryantseva I.A."/>
            <person name="Kyndt J.A."/>
            <person name="Imhoff J.F."/>
        </authorList>
    </citation>
    <scope>NUCLEOTIDE SEQUENCE [LARGE SCALE GENOMIC DNA]</scope>
    <source>
        <strain evidence="5 6">Um2</strain>
    </source>
</reference>
<feature type="domain" description="Methyltransferase" evidence="4">
    <location>
        <begin position="64"/>
        <end position="161"/>
    </location>
</feature>
<dbReference type="SUPFAM" id="SSF53335">
    <property type="entry name" value="S-adenosyl-L-methionine-dependent methyltransferases"/>
    <property type="match status" value="1"/>
</dbReference>
<comment type="caution">
    <text evidence="5">The sequence shown here is derived from an EMBL/GenBank/DDBJ whole genome shotgun (WGS) entry which is preliminary data.</text>
</comment>
<evidence type="ECO:0000259" key="4">
    <source>
        <dbReference type="Pfam" id="PF13649"/>
    </source>
</evidence>
<dbReference type="GO" id="GO:0008168">
    <property type="term" value="F:methyltransferase activity"/>
    <property type="evidence" value="ECO:0007669"/>
    <property type="project" value="UniProtKB-KW"/>
</dbReference>
<dbReference type="RefSeq" id="WP_369668606.1">
    <property type="nucleotide sequence ID" value="NZ_JBDKXB010000051.1"/>
</dbReference>
<organism evidence="5 6">
    <name type="scientific">Thioalkalicoccus limnaeus</name>
    <dbReference type="NCBI Taxonomy" id="120681"/>
    <lineage>
        <taxon>Bacteria</taxon>
        <taxon>Pseudomonadati</taxon>
        <taxon>Pseudomonadota</taxon>
        <taxon>Gammaproteobacteria</taxon>
        <taxon>Chromatiales</taxon>
        <taxon>Chromatiaceae</taxon>
        <taxon>Thioalkalicoccus</taxon>
    </lineage>
</organism>
<keyword evidence="1 5" id="KW-0489">Methyltransferase</keyword>
<evidence type="ECO:0000256" key="3">
    <source>
        <dbReference type="ARBA" id="ARBA00022691"/>
    </source>
</evidence>
<dbReference type="Gene3D" id="3.40.50.150">
    <property type="entry name" value="Vaccinia Virus protein VP39"/>
    <property type="match status" value="1"/>
</dbReference>
<name>A0ABV4BI65_9GAMM</name>
<sequence length="272" mass="31999">MAMNRRAQDYGADPLAVRDTNHYQSEYIHGFVEKWDELIDWDARARSEGDFFIRQLKEQGARKVLDVATGTGFHSLQLLRAGFEVTSADGSPTMLAKAFDNARRRDFILRTIHADWRWLNRDVHDFYDAVICLGNSFTHLHNDNDRRKALAEFYATLRHDGILILDQRNYDAILDHRIEPTHNYYYCGDNVRATPEYVDETLARFRYEFPGEHVFHLNMFPLRKGYVRQLLREVGFQKVTTYGDFQETYHDTEPDFFIHVAEKSYVAEGEEE</sequence>